<evidence type="ECO:0008006" key="4">
    <source>
        <dbReference type="Google" id="ProtNLM"/>
    </source>
</evidence>
<evidence type="ECO:0000313" key="2">
    <source>
        <dbReference type="EMBL" id="CEN53038.1"/>
    </source>
</evidence>
<dbReference type="Proteomes" id="UP000038200">
    <property type="component" value="Unassembled WGS sequence"/>
</dbReference>
<organism evidence="2 3">
    <name type="scientific">Capnocytophaga canis</name>
    <dbReference type="NCBI Taxonomy" id="1848903"/>
    <lineage>
        <taxon>Bacteria</taxon>
        <taxon>Pseudomonadati</taxon>
        <taxon>Bacteroidota</taxon>
        <taxon>Flavobacteriia</taxon>
        <taxon>Flavobacteriales</taxon>
        <taxon>Flavobacteriaceae</taxon>
        <taxon>Capnocytophaga</taxon>
    </lineage>
</organism>
<evidence type="ECO:0000256" key="1">
    <source>
        <dbReference type="SAM" id="SignalP"/>
    </source>
</evidence>
<feature type="chain" id="PRO_5002133192" description="DUF5045 domain-containing protein" evidence="1">
    <location>
        <begin position="23"/>
        <end position="227"/>
    </location>
</feature>
<sequence length="227" mass="26626">MIDIKMKSILLLLFPLSLFSQVSVKDESKINQLKSMEYAQWEFSPDWYYYSWVRRSRSVFGISWSWTEPGLGVHDNGPAGVGGGDGYVNKDKRNIFQYAPMLVFVRDKKDKTEKQGEKTDVVYKQERAKFADKSIDYQYHFYSSSFKNLQNEIIEGTFKYLKNKGNIENVNIIKTELQRINANISIIHKSHLSNSKKRDAYIEYEDELKELKGYVKSLNRINNINKF</sequence>
<protein>
    <recommendedName>
        <fullName evidence="4">DUF5045 domain-containing protein</fullName>
    </recommendedName>
</protein>
<proteinExistence type="predicted"/>
<feature type="signal peptide" evidence="1">
    <location>
        <begin position="1"/>
        <end position="22"/>
    </location>
</feature>
<name>A0A0B7ISU5_9FLAO</name>
<dbReference type="EMBL" id="CDOL01000223">
    <property type="protein sequence ID" value="CEN53038.1"/>
    <property type="molecule type" value="Genomic_DNA"/>
</dbReference>
<evidence type="ECO:0000313" key="3">
    <source>
        <dbReference type="Proteomes" id="UP000038200"/>
    </source>
</evidence>
<accession>A0A0B7ISU5</accession>
<reference evidence="2 3" key="1">
    <citation type="submission" date="2015-01" db="EMBL/GenBank/DDBJ databases">
        <authorList>
            <person name="Xiang T."/>
            <person name="Song Y."/>
            <person name="Huang L."/>
            <person name="Wang B."/>
            <person name="Wu P."/>
        </authorList>
    </citation>
    <scope>NUCLEOTIDE SEQUENCE [LARGE SCALE GENOMIC DNA]</scope>
    <source>
        <strain evidence="2 3">CcD93</strain>
    </source>
</reference>
<dbReference type="AlphaFoldDB" id="A0A0B7ISU5"/>
<keyword evidence="1" id="KW-0732">Signal</keyword>
<gene>
    <name evidence="2" type="ORF">CCAND93_350017</name>
</gene>